<evidence type="ECO:0000256" key="5">
    <source>
        <dbReference type="ARBA" id="ARBA00023125"/>
    </source>
</evidence>
<feature type="region of interest" description="Disordered" evidence="8">
    <location>
        <begin position="453"/>
        <end position="479"/>
    </location>
</feature>
<evidence type="ECO:0000256" key="6">
    <source>
        <dbReference type="ARBA" id="ARBA00023163"/>
    </source>
</evidence>
<dbReference type="InterPro" id="IPR051358">
    <property type="entry name" value="TF_AMS/ICE1/BHLH6-like"/>
</dbReference>
<dbReference type="Proteomes" id="UP000504607">
    <property type="component" value="Unplaced"/>
</dbReference>
<keyword evidence="4" id="KW-0805">Transcription regulation</keyword>
<dbReference type="PROSITE" id="PS50888">
    <property type="entry name" value="BHLH"/>
    <property type="match status" value="1"/>
</dbReference>
<dbReference type="InterPro" id="IPR054502">
    <property type="entry name" value="bHLH-TF_ACT-like_plant"/>
</dbReference>
<dbReference type="FunFam" id="4.10.280.10:FF:000066">
    <property type="entry name" value="BHLH transcription factor"/>
    <property type="match status" value="1"/>
</dbReference>
<keyword evidence="3" id="KW-0217">Developmental protein</keyword>
<dbReference type="GO" id="GO:0003700">
    <property type="term" value="F:DNA-binding transcription factor activity"/>
    <property type="evidence" value="ECO:0007669"/>
    <property type="project" value="TreeGrafter"/>
</dbReference>
<dbReference type="FunCoup" id="A0A6I9QII6">
    <property type="interactions" value="2178"/>
</dbReference>
<dbReference type="SUPFAM" id="SSF47459">
    <property type="entry name" value="HLH, helix-loop-helix DNA-binding domain"/>
    <property type="match status" value="1"/>
</dbReference>
<dbReference type="GO" id="GO:0043565">
    <property type="term" value="F:sequence-specific DNA binding"/>
    <property type="evidence" value="ECO:0007669"/>
    <property type="project" value="TreeGrafter"/>
</dbReference>
<dbReference type="SMART" id="SM00353">
    <property type="entry name" value="HLH"/>
    <property type="match status" value="1"/>
</dbReference>
<comment type="subcellular location">
    <subcellularLocation>
        <location evidence="1">Nucleus</location>
    </subcellularLocation>
</comment>
<dbReference type="PANTHER" id="PTHR31945:SF129">
    <property type="entry name" value="TRANSCRIPTION FACTOR SCREAM2"/>
    <property type="match status" value="1"/>
</dbReference>
<feature type="region of interest" description="Disordered" evidence="8">
    <location>
        <begin position="304"/>
        <end position="403"/>
    </location>
</feature>
<name>A0A6I9QII6_ELAGV</name>
<dbReference type="AlphaFoldDB" id="A0A6I9QII6"/>
<feature type="compositionally biased region" description="Low complexity" evidence="8">
    <location>
        <begin position="64"/>
        <end position="75"/>
    </location>
</feature>
<evidence type="ECO:0000256" key="2">
    <source>
        <dbReference type="ARBA" id="ARBA00005510"/>
    </source>
</evidence>
<feature type="compositionally biased region" description="Acidic residues" evidence="8">
    <location>
        <begin position="347"/>
        <end position="359"/>
    </location>
</feature>
<dbReference type="Gene3D" id="4.10.280.10">
    <property type="entry name" value="Helix-loop-helix DNA-binding domain"/>
    <property type="match status" value="1"/>
</dbReference>
<keyword evidence="10" id="KW-1185">Reference proteome</keyword>
<evidence type="ECO:0000256" key="1">
    <source>
        <dbReference type="ARBA" id="ARBA00004123"/>
    </source>
</evidence>
<dbReference type="InterPro" id="IPR036638">
    <property type="entry name" value="HLH_DNA-bd_sf"/>
</dbReference>
<evidence type="ECO:0000256" key="7">
    <source>
        <dbReference type="ARBA" id="ARBA00023242"/>
    </source>
</evidence>
<feature type="region of interest" description="Disordered" evidence="8">
    <location>
        <begin position="46"/>
        <end position="76"/>
    </location>
</feature>
<dbReference type="PANTHER" id="PTHR31945">
    <property type="entry name" value="TRANSCRIPTION FACTOR SCREAM2-RELATED"/>
    <property type="match status" value="1"/>
</dbReference>
<feature type="compositionally biased region" description="Polar residues" evidence="8">
    <location>
        <begin position="454"/>
        <end position="465"/>
    </location>
</feature>
<dbReference type="CDD" id="cd04873">
    <property type="entry name" value="ACT_UUR-ACR-like"/>
    <property type="match status" value="1"/>
</dbReference>
<sequence>MSLKPPPLSPLLLLASLEHFLRGKKKKRKEKKTEYAMLSRLSGAAWMEDSGGGGGDDDGAAPWSTTDASTAAGAGESKDVLGLPSFKSLLEDDWYLSSTGDPGSSGHHPFGSLHVPQEMKDLAFPSDPSPPGASLLPQVDSSSVPFLSSKAAIPSLLGAVCSNPFDTGFDLGSDAAGFLPAAQVTCSSVLMGRGGGGGVFGLPGVGENGQMGGPVFGSAPQFSSTWVPLLAGNGPGSSSDAGFHPMGLDSFENSPFLNRSKVLRPLEIFPPVGAQPTLFQKRAAAALRQNSMVVGEKGAALALLGPGGGQGSNWRSVIEDEQEKKRRGNEEDEIDEPSIDGSGLNYDSEDAAAENDNGEGDVKNGDGGNTSNTNSTVSGGGDQKGKKKKGPPAKNLMAERRRRKKLNDRLYMLRSVVPRISKMDRASILGDAIEYLKELLQRINDLHNELEATPSGSSISATTASFHPLTPTPPTLPSRVKEELCPNSLASPTSQPPRVEVRAREGRAVNIHMFCGRKPGLLLSTMRALDGLGLDVQQAVISCFNGFALDVFRAEQCKDGPGVLPEEIKAVLLHSTGYQSGI</sequence>
<proteinExistence type="inferred from homology"/>
<dbReference type="InterPro" id="IPR011598">
    <property type="entry name" value="bHLH_dom"/>
</dbReference>
<keyword evidence="6" id="KW-0804">Transcription</keyword>
<keyword evidence="7" id="KW-0539">Nucleus</keyword>
<dbReference type="RefSeq" id="XP_010910115.2">
    <property type="nucleotide sequence ID" value="XM_010911813.3"/>
</dbReference>
<dbReference type="Pfam" id="PF00010">
    <property type="entry name" value="HLH"/>
    <property type="match status" value="1"/>
</dbReference>
<dbReference type="KEGG" id="egu:105036068"/>
<gene>
    <name evidence="11" type="primary">LOC105036068</name>
</gene>
<keyword evidence="5" id="KW-0238">DNA-binding</keyword>
<dbReference type="Pfam" id="PF22754">
    <property type="entry name" value="bHLH-TF_ACT-like_plant"/>
    <property type="match status" value="1"/>
</dbReference>
<evidence type="ECO:0000259" key="9">
    <source>
        <dbReference type="PROSITE" id="PS50888"/>
    </source>
</evidence>
<dbReference type="OrthoDB" id="551431at2759"/>
<protein>
    <submittedName>
        <fullName evidence="11">Transcription factor ICE1</fullName>
    </submittedName>
</protein>
<evidence type="ECO:0000256" key="4">
    <source>
        <dbReference type="ARBA" id="ARBA00023015"/>
    </source>
</evidence>
<evidence type="ECO:0000256" key="3">
    <source>
        <dbReference type="ARBA" id="ARBA00022473"/>
    </source>
</evidence>
<reference evidence="11" key="1">
    <citation type="submission" date="2025-08" db="UniProtKB">
        <authorList>
            <consortium name="RefSeq"/>
        </authorList>
    </citation>
    <scope>IDENTIFICATION</scope>
</reference>
<organism evidence="10 11">
    <name type="scientific">Elaeis guineensis var. tenera</name>
    <name type="common">Oil palm</name>
    <dbReference type="NCBI Taxonomy" id="51953"/>
    <lineage>
        <taxon>Eukaryota</taxon>
        <taxon>Viridiplantae</taxon>
        <taxon>Streptophyta</taxon>
        <taxon>Embryophyta</taxon>
        <taxon>Tracheophyta</taxon>
        <taxon>Spermatophyta</taxon>
        <taxon>Magnoliopsida</taxon>
        <taxon>Liliopsida</taxon>
        <taxon>Arecaceae</taxon>
        <taxon>Arecoideae</taxon>
        <taxon>Cocoseae</taxon>
        <taxon>Elaeidinae</taxon>
        <taxon>Elaeis</taxon>
    </lineage>
</organism>
<evidence type="ECO:0000256" key="8">
    <source>
        <dbReference type="SAM" id="MobiDB-lite"/>
    </source>
</evidence>
<comment type="similarity">
    <text evidence="2">Belongs to the bHLH protein family.</text>
</comment>
<accession>A0A6I9QII6</accession>
<dbReference type="GO" id="GO:0046983">
    <property type="term" value="F:protein dimerization activity"/>
    <property type="evidence" value="ECO:0007669"/>
    <property type="project" value="InterPro"/>
</dbReference>
<evidence type="ECO:0000313" key="10">
    <source>
        <dbReference type="Proteomes" id="UP000504607"/>
    </source>
</evidence>
<dbReference type="CDD" id="cd11443">
    <property type="entry name" value="bHLH_AtAMS_like"/>
    <property type="match status" value="1"/>
</dbReference>
<evidence type="ECO:0000313" key="11">
    <source>
        <dbReference type="RefSeq" id="XP_010910115.2"/>
    </source>
</evidence>
<feature type="domain" description="BHLH" evidence="9">
    <location>
        <begin position="390"/>
        <end position="439"/>
    </location>
</feature>
<dbReference type="InParanoid" id="A0A6I9QII6"/>
<dbReference type="GO" id="GO:0005634">
    <property type="term" value="C:nucleus"/>
    <property type="evidence" value="ECO:0007669"/>
    <property type="project" value="UniProtKB-SubCell"/>
</dbReference>